<dbReference type="SUPFAM" id="SSF52096">
    <property type="entry name" value="ClpP/crotonase"/>
    <property type="match status" value="1"/>
</dbReference>
<proteinExistence type="inferred from homology"/>
<dbReference type="PANTHER" id="PTHR11941:SF27">
    <property type="entry name" value="ETHYLMALONYL-COA DECARBOXYLASE"/>
    <property type="match status" value="1"/>
</dbReference>
<evidence type="ECO:0000256" key="1">
    <source>
        <dbReference type="ARBA" id="ARBA00004514"/>
    </source>
</evidence>
<dbReference type="Pfam" id="PF00378">
    <property type="entry name" value="ECH_1"/>
    <property type="match status" value="1"/>
</dbReference>
<evidence type="ECO:0000256" key="10">
    <source>
        <dbReference type="ARBA" id="ARBA00042182"/>
    </source>
</evidence>
<organism evidence="14 15">
    <name type="scientific">Monopterus albus</name>
    <name type="common">Swamp eel</name>
    <dbReference type="NCBI Taxonomy" id="43700"/>
    <lineage>
        <taxon>Eukaryota</taxon>
        <taxon>Metazoa</taxon>
        <taxon>Chordata</taxon>
        <taxon>Craniata</taxon>
        <taxon>Vertebrata</taxon>
        <taxon>Euteleostomi</taxon>
        <taxon>Actinopterygii</taxon>
        <taxon>Neopterygii</taxon>
        <taxon>Teleostei</taxon>
        <taxon>Neoteleostei</taxon>
        <taxon>Acanthomorphata</taxon>
        <taxon>Anabantaria</taxon>
        <taxon>Synbranchiformes</taxon>
        <taxon>Synbranchidae</taxon>
        <taxon>Monopterus</taxon>
    </lineage>
</organism>
<evidence type="ECO:0000256" key="9">
    <source>
        <dbReference type="ARBA" id="ARBA00042052"/>
    </source>
</evidence>
<evidence type="ECO:0000256" key="11">
    <source>
        <dbReference type="ARBA" id="ARBA00047446"/>
    </source>
</evidence>
<dbReference type="PANTHER" id="PTHR11941">
    <property type="entry name" value="ENOYL-COA HYDRATASE-RELATED"/>
    <property type="match status" value="1"/>
</dbReference>
<reference evidence="14" key="2">
    <citation type="submission" date="2025-09" db="UniProtKB">
        <authorList>
            <consortium name="Ensembl"/>
        </authorList>
    </citation>
    <scope>IDENTIFICATION</scope>
</reference>
<evidence type="ECO:0000313" key="14">
    <source>
        <dbReference type="Ensembl" id="ENSMALP00000029573.1"/>
    </source>
</evidence>
<dbReference type="GO" id="GO:0005829">
    <property type="term" value="C:cytosol"/>
    <property type="evidence" value="ECO:0007669"/>
    <property type="project" value="UniProtKB-SubCell"/>
</dbReference>
<keyword evidence="3" id="KW-0963">Cytoplasm</keyword>
<comment type="function">
    <text evidence="12">Decarboxylates ethylmalonyl-CoA, a potentially toxic metabolite, to form butyryl-CoA, suggesting it might be involved in metabolite proofreading. Acts preferentially on (S)-ethylmalonyl-CoA but also has some activity on the (R)-isomer. Also has methylmalonyl-CoA decarboxylase activity at lower level.</text>
</comment>
<sequence>MDFNVTQHDSHYKVSVGTLLLLNVFNRMVLCPLSRQLLKSSSSCGAWGRLLQRPSSGCVYSSIHGFNQKEVKEKLQAFPGGSIDLLKQDSGIAILTINNPSRMNAFSGSMMVDLEDKVSQLEKWTDGKGLIVQGAAETFCSGSDLSAVRAISDPQDGMKMCMFMQNALTRLLRLPLISVALVEGRALGGGAELTTACDFRLMAHASVIQFVHKHMGLVPGWGGAARLVNIVGSQNALKLLGGALKVDPEFGLQIGLADGVLEGSQVEKHAETLLQQATNWLSLYTKGPAPVIQAVKKVVVSGRELPLSETLRTEKDVFGTVWGGPANLQALASKSIHK</sequence>
<comment type="catalytic activity">
    <reaction evidence="11">
        <text>(S)-methylmalonyl-CoA + H(+) = propanoyl-CoA + CO2</text>
        <dbReference type="Rhea" id="RHEA:61340"/>
        <dbReference type="ChEBI" id="CHEBI:15378"/>
        <dbReference type="ChEBI" id="CHEBI:16526"/>
        <dbReference type="ChEBI" id="CHEBI:57327"/>
        <dbReference type="ChEBI" id="CHEBI:57392"/>
        <dbReference type="EC" id="4.1.1.94"/>
    </reaction>
    <physiologicalReaction direction="left-to-right" evidence="11">
        <dbReference type="Rhea" id="RHEA:61341"/>
    </physiologicalReaction>
</comment>
<evidence type="ECO:0000256" key="2">
    <source>
        <dbReference type="ARBA" id="ARBA00005254"/>
    </source>
</evidence>
<evidence type="ECO:0000256" key="13">
    <source>
        <dbReference type="RuleBase" id="RU003707"/>
    </source>
</evidence>
<evidence type="ECO:0000256" key="7">
    <source>
        <dbReference type="ARBA" id="ARBA00038883"/>
    </source>
</evidence>
<name>A0A3Q3KJF9_MONAL</name>
<evidence type="ECO:0000256" key="8">
    <source>
        <dbReference type="ARBA" id="ARBA00039903"/>
    </source>
</evidence>
<dbReference type="PROSITE" id="PS00166">
    <property type="entry name" value="ENOYL_COA_HYDRATASE"/>
    <property type="match status" value="1"/>
</dbReference>
<protein>
    <recommendedName>
        <fullName evidence="8">Ethylmalonyl-CoA decarboxylase</fullName>
        <ecNumber evidence="7">4.1.1.94</ecNumber>
    </recommendedName>
    <alternativeName>
        <fullName evidence="10">Enoyl-CoA hydratase domain-containing protein 1</fullName>
    </alternativeName>
    <alternativeName>
        <fullName evidence="9">Methylmalonyl-CoA decarboxylase</fullName>
    </alternativeName>
</protein>
<evidence type="ECO:0000256" key="5">
    <source>
        <dbReference type="ARBA" id="ARBA00036343"/>
    </source>
</evidence>
<dbReference type="FunFam" id="3.90.226.10:FF:000040">
    <property type="entry name" value="Ethylmalonyl-CoA decarboxylase 1"/>
    <property type="match status" value="1"/>
</dbReference>
<dbReference type="AlphaFoldDB" id="A0A3Q3KJF9"/>
<comment type="catalytic activity">
    <reaction evidence="5">
        <text>(2S)-ethylmalonyl-CoA + H(+) = butanoyl-CoA + CO2</text>
        <dbReference type="Rhea" id="RHEA:32131"/>
        <dbReference type="ChEBI" id="CHEBI:15378"/>
        <dbReference type="ChEBI" id="CHEBI:16526"/>
        <dbReference type="ChEBI" id="CHEBI:57371"/>
        <dbReference type="ChEBI" id="CHEBI:60909"/>
        <dbReference type="EC" id="4.1.1.94"/>
    </reaction>
    <physiologicalReaction direction="left-to-right" evidence="5">
        <dbReference type="Rhea" id="RHEA:32132"/>
    </physiologicalReaction>
</comment>
<dbReference type="Gene3D" id="3.90.226.10">
    <property type="entry name" value="2-enoyl-CoA Hydratase, Chain A, domain 1"/>
    <property type="match status" value="1"/>
</dbReference>
<dbReference type="CDD" id="cd06558">
    <property type="entry name" value="crotonase-like"/>
    <property type="match status" value="1"/>
</dbReference>
<dbReference type="Ensembl" id="ENSMALT00000030101.1">
    <property type="protein sequence ID" value="ENSMALP00000029573.1"/>
    <property type="gene ID" value="ENSMALG00000020463.1"/>
</dbReference>
<dbReference type="InterPro" id="IPR001753">
    <property type="entry name" value="Enoyl-CoA_hydra/iso"/>
</dbReference>
<evidence type="ECO:0000313" key="15">
    <source>
        <dbReference type="Proteomes" id="UP000261600"/>
    </source>
</evidence>
<comment type="similarity">
    <text evidence="2 13">Belongs to the enoyl-CoA hydratase/isomerase family.</text>
</comment>
<accession>A0A3Q3KJF9</accession>
<comment type="catalytic activity">
    <reaction evidence="6">
        <text>(2R)-ethylmalonyl-CoA + H(+) = butanoyl-CoA + CO2</text>
        <dbReference type="Rhea" id="RHEA:59540"/>
        <dbReference type="ChEBI" id="CHEBI:15378"/>
        <dbReference type="ChEBI" id="CHEBI:16526"/>
        <dbReference type="ChEBI" id="CHEBI:57371"/>
        <dbReference type="ChEBI" id="CHEBI:85316"/>
        <dbReference type="EC" id="4.1.1.94"/>
    </reaction>
    <physiologicalReaction direction="left-to-right" evidence="6">
        <dbReference type="Rhea" id="RHEA:59541"/>
    </physiologicalReaction>
</comment>
<dbReference type="InterPro" id="IPR018376">
    <property type="entry name" value="Enoyl-CoA_hyd/isom_CS"/>
</dbReference>
<evidence type="ECO:0000256" key="6">
    <source>
        <dbReference type="ARBA" id="ARBA00036541"/>
    </source>
</evidence>
<dbReference type="GO" id="GO:0004492">
    <property type="term" value="F:methyl/ethyl malonyl-CoA decarboxylase activity"/>
    <property type="evidence" value="ECO:0007669"/>
    <property type="project" value="UniProtKB-EC"/>
</dbReference>
<reference evidence="14" key="1">
    <citation type="submission" date="2025-08" db="UniProtKB">
        <authorList>
            <consortium name="Ensembl"/>
        </authorList>
    </citation>
    <scope>IDENTIFICATION</scope>
</reference>
<dbReference type="GO" id="GO:0006635">
    <property type="term" value="P:fatty acid beta-oxidation"/>
    <property type="evidence" value="ECO:0007669"/>
    <property type="project" value="TreeGrafter"/>
</dbReference>
<evidence type="ECO:0000256" key="3">
    <source>
        <dbReference type="ARBA" id="ARBA00022490"/>
    </source>
</evidence>
<dbReference type="Proteomes" id="UP000261600">
    <property type="component" value="Unplaced"/>
</dbReference>
<keyword evidence="4" id="KW-0456">Lyase</keyword>
<dbReference type="STRING" id="43700.ENSMALP00000029573"/>
<evidence type="ECO:0000256" key="4">
    <source>
        <dbReference type="ARBA" id="ARBA00023239"/>
    </source>
</evidence>
<dbReference type="EC" id="4.1.1.94" evidence="7"/>
<keyword evidence="15" id="KW-1185">Reference proteome</keyword>
<evidence type="ECO:0000256" key="12">
    <source>
        <dbReference type="ARBA" id="ARBA00056546"/>
    </source>
</evidence>
<dbReference type="InterPro" id="IPR029045">
    <property type="entry name" value="ClpP/crotonase-like_dom_sf"/>
</dbReference>
<comment type="subcellular location">
    <subcellularLocation>
        <location evidence="1">Cytoplasm</location>
        <location evidence="1">Cytosol</location>
    </subcellularLocation>
</comment>